<evidence type="ECO:0000313" key="3">
    <source>
        <dbReference type="Proteomes" id="UP000694402"/>
    </source>
</evidence>
<reference evidence="3" key="1">
    <citation type="journal article" date="2018" name="PLoS ONE">
        <title>Chinook salmon (Oncorhynchus tshawytscha) genome and transcriptome.</title>
        <authorList>
            <person name="Christensen K.A."/>
            <person name="Leong J.S."/>
            <person name="Sakhrani D."/>
            <person name="Biagi C.A."/>
            <person name="Minkley D.R."/>
            <person name="Withler R.E."/>
            <person name="Rondeau E.B."/>
            <person name="Koop B.F."/>
            <person name="Devlin R.H."/>
        </authorList>
    </citation>
    <scope>NUCLEOTIDE SEQUENCE [LARGE SCALE GENOMIC DNA]</scope>
</reference>
<evidence type="ECO:0008006" key="4">
    <source>
        <dbReference type="Google" id="ProtNLM"/>
    </source>
</evidence>
<gene>
    <name evidence="2" type="primary">ccdc3a</name>
</gene>
<feature type="region of interest" description="Disordered" evidence="1">
    <location>
        <begin position="248"/>
        <end position="312"/>
    </location>
</feature>
<dbReference type="AlphaFoldDB" id="A0AAZ3RA52"/>
<organism evidence="2 3">
    <name type="scientific">Oncorhynchus tshawytscha</name>
    <name type="common">Chinook salmon</name>
    <name type="synonym">Salmo tshawytscha</name>
    <dbReference type="NCBI Taxonomy" id="74940"/>
    <lineage>
        <taxon>Eukaryota</taxon>
        <taxon>Metazoa</taxon>
        <taxon>Chordata</taxon>
        <taxon>Craniata</taxon>
        <taxon>Vertebrata</taxon>
        <taxon>Euteleostomi</taxon>
        <taxon>Actinopterygii</taxon>
        <taxon>Neopterygii</taxon>
        <taxon>Teleostei</taxon>
        <taxon>Protacanthopterygii</taxon>
        <taxon>Salmoniformes</taxon>
        <taxon>Salmonidae</taxon>
        <taxon>Salmoninae</taxon>
        <taxon>Oncorhynchus</taxon>
    </lineage>
</organism>
<feature type="compositionally biased region" description="Basic residues" evidence="1">
    <location>
        <begin position="248"/>
        <end position="262"/>
    </location>
</feature>
<accession>A0AAZ3RA52</accession>
<dbReference type="PANTHER" id="PTHR31663">
    <property type="entry name" value="COILED-COIL DOMAIN-CONTAINING PROTEIN 3"/>
    <property type="match status" value="1"/>
</dbReference>
<name>A0AAZ3RA52_ONCTS</name>
<reference evidence="2" key="3">
    <citation type="submission" date="2025-09" db="UniProtKB">
        <authorList>
            <consortium name="Ensembl"/>
        </authorList>
    </citation>
    <scope>IDENTIFICATION</scope>
</reference>
<dbReference type="Ensembl" id="ENSOTST00005123493.1">
    <property type="protein sequence ID" value="ENSOTSP00005138136.1"/>
    <property type="gene ID" value="ENSOTSG00005056601.1"/>
</dbReference>
<feature type="compositionally biased region" description="Polar residues" evidence="1">
    <location>
        <begin position="288"/>
        <end position="300"/>
    </location>
</feature>
<dbReference type="GO" id="GO:0005576">
    <property type="term" value="C:extracellular region"/>
    <property type="evidence" value="ECO:0007669"/>
    <property type="project" value="TreeGrafter"/>
</dbReference>
<protein>
    <recommendedName>
        <fullName evidence="4">Coiled-coil domain-containing protein 3</fullName>
    </recommendedName>
</protein>
<dbReference type="SUPFAM" id="SSF57997">
    <property type="entry name" value="Tropomyosin"/>
    <property type="match status" value="1"/>
</dbReference>
<keyword evidence="3" id="KW-1185">Reference proteome</keyword>
<feature type="compositionally biased region" description="Basic and acidic residues" evidence="1">
    <location>
        <begin position="263"/>
        <end position="282"/>
    </location>
</feature>
<dbReference type="InterPro" id="IPR040311">
    <property type="entry name" value="CCDC3"/>
</dbReference>
<reference evidence="2" key="2">
    <citation type="submission" date="2025-08" db="UniProtKB">
        <authorList>
            <consortium name="Ensembl"/>
        </authorList>
    </citation>
    <scope>IDENTIFICATION</scope>
</reference>
<dbReference type="GeneTree" id="ENSGT00390000014429"/>
<dbReference type="PANTHER" id="PTHR31663:SF4">
    <property type="entry name" value="COILED-COIL DOMAIN-CONTAINING PROTEIN 3"/>
    <property type="match status" value="1"/>
</dbReference>
<dbReference type="Proteomes" id="UP000694402">
    <property type="component" value="Unassembled WGS sequence"/>
</dbReference>
<sequence length="312" mass="35855">MWIYSVFNGLTNGLKFNARSRFVPDMTTFAPLLLALGSMASVAYGCQLPTEWRPLSESCRAELAEIIVYAKVLAIHREEYGGAEGIYNSLYGYEGAEEGLLYSAEVELMCDQAWGSMLEVPAGSRLNLTGLGYLSCQSHTVMENYSYIFFLRMDENYNILPHGVNFQDAIFPDTVENRRTFSSLFQFSNCSHGQPLQTFSPEWDPLEDSRLLCSSVQGALFEVEEKSRKQQERLGQLERRNRQLKERVRKVKRSLRNARKSQRRVEQERQGLEERLRSAERRAGHHLNTITQEATPSRYQETVLHRTPHTPL</sequence>
<dbReference type="GO" id="GO:0010629">
    <property type="term" value="P:negative regulation of gene expression"/>
    <property type="evidence" value="ECO:0007669"/>
    <property type="project" value="TreeGrafter"/>
</dbReference>
<evidence type="ECO:0000313" key="2">
    <source>
        <dbReference type="Ensembl" id="ENSOTSP00005138136.1"/>
    </source>
</evidence>
<proteinExistence type="predicted"/>
<evidence type="ECO:0000256" key="1">
    <source>
        <dbReference type="SAM" id="MobiDB-lite"/>
    </source>
</evidence>